<evidence type="ECO:0000313" key="3">
    <source>
        <dbReference type="Proteomes" id="UP001338125"/>
    </source>
</evidence>
<evidence type="ECO:0008006" key="4">
    <source>
        <dbReference type="Google" id="ProtNLM"/>
    </source>
</evidence>
<dbReference type="InterPro" id="IPR027417">
    <property type="entry name" value="P-loop_NTPase"/>
</dbReference>
<comment type="caution">
    <text evidence="2">The sequence shown here is derived from an EMBL/GenBank/DDBJ whole genome shotgun (WGS) entry which is preliminary data.</text>
</comment>
<proteinExistence type="predicted"/>
<dbReference type="Pfam" id="PF17784">
    <property type="entry name" value="Sulfotransfer_4"/>
    <property type="match status" value="1"/>
</dbReference>
<feature type="compositionally biased region" description="Basic and acidic residues" evidence="1">
    <location>
        <begin position="11"/>
        <end position="27"/>
    </location>
</feature>
<dbReference type="Proteomes" id="UP001338125">
    <property type="component" value="Unassembled WGS sequence"/>
</dbReference>
<reference evidence="2 3" key="1">
    <citation type="submission" date="2024-01" db="EMBL/GenBank/DDBJ databases">
        <title>Complete genome of Cladobotryum mycophilum ATHUM6906.</title>
        <authorList>
            <person name="Christinaki A.C."/>
            <person name="Myridakis A.I."/>
            <person name="Kouvelis V.N."/>
        </authorList>
    </citation>
    <scope>NUCLEOTIDE SEQUENCE [LARGE SCALE GENOMIC DNA]</scope>
    <source>
        <strain evidence="2 3">ATHUM6906</strain>
    </source>
</reference>
<sequence>MSLMPTLEDETNQRGDGPRCVNADRRKMMTSTNEKAEPSEAMNPTTPNPPILCMGMARTGTASLAAALQILGVNRVHHGITSCRDDSLDWEWDVLDRAADATFPVLPTYTGKPFSRAEWDEVFGSYDAVTDVASFYATSLIRAYPEARVILVDRDIDKWFTSITPIFGKMSDPKYQKLIRRMSKLTGSKSGIVCIKMEMGWTEAQKPEEILQNAKTAYQRHYKEVRETVPKEQLLDFKLQDGWGPLCEFLGKEVPDVPFPHENDAAAYAKFEKEMRKKGFKKVLKKIFLPCLS</sequence>
<dbReference type="PANTHER" id="PTHR36978">
    <property type="entry name" value="P-LOOP CONTAINING NUCLEOTIDE TRIPHOSPHATE HYDROLASE"/>
    <property type="match status" value="1"/>
</dbReference>
<protein>
    <recommendedName>
        <fullName evidence="4">P-loop containing nucleoside triphosphate hydrolase protein</fullName>
    </recommendedName>
</protein>
<accession>A0ABR0STB9</accession>
<name>A0ABR0STB9_9HYPO</name>
<dbReference type="Gene3D" id="3.40.50.300">
    <property type="entry name" value="P-loop containing nucleotide triphosphate hydrolases"/>
    <property type="match status" value="1"/>
</dbReference>
<gene>
    <name evidence="2" type="ORF">PT974_03798</name>
</gene>
<keyword evidence="3" id="KW-1185">Reference proteome</keyword>
<dbReference type="EMBL" id="JAVFKD010000004">
    <property type="protein sequence ID" value="KAK5995394.1"/>
    <property type="molecule type" value="Genomic_DNA"/>
</dbReference>
<dbReference type="InterPro" id="IPR040632">
    <property type="entry name" value="Sulfotransfer_4"/>
</dbReference>
<dbReference type="PANTHER" id="PTHR36978:SF4">
    <property type="entry name" value="P-LOOP CONTAINING NUCLEOSIDE TRIPHOSPHATE HYDROLASE PROTEIN"/>
    <property type="match status" value="1"/>
</dbReference>
<evidence type="ECO:0000313" key="2">
    <source>
        <dbReference type="EMBL" id="KAK5995394.1"/>
    </source>
</evidence>
<evidence type="ECO:0000256" key="1">
    <source>
        <dbReference type="SAM" id="MobiDB-lite"/>
    </source>
</evidence>
<organism evidence="2 3">
    <name type="scientific">Cladobotryum mycophilum</name>
    <dbReference type="NCBI Taxonomy" id="491253"/>
    <lineage>
        <taxon>Eukaryota</taxon>
        <taxon>Fungi</taxon>
        <taxon>Dikarya</taxon>
        <taxon>Ascomycota</taxon>
        <taxon>Pezizomycotina</taxon>
        <taxon>Sordariomycetes</taxon>
        <taxon>Hypocreomycetidae</taxon>
        <taxon>Hypocreales</taxon>
        <taxon>Hypocreaceae</taxon>
        <taxon>Cladobotryum</taxon>
    </lineage>
</organism>
<dbReference type="SUPFAM" id="SSF52540">
    <property type="entry name" value="P-loop containing nucleoside triphosphate hydrolases"/>
    <property type="match status" value="1"/>
</dbReference>
<feature type="region of interest" description="Disordered" evidence="1">
    <location>
        <begin position="1"/>
        <end position="45"/>
    </location>
</feature>